<evidence type="ECO:0000259" key="6">
    <source>
        <dbReference type="Pfam" id="PF26558"/>
    </source>
</evidence>
<dbReference type="Proteomes" id="UP000002630">
    <property type="component" value="Unassembled WGS sequence"/>
</dbReference>
<keyword evidence="2" id="KW-0057">Aromatic amino acid biosynthesis</keyword>
<evidence type="ECO:0000259" key="5">
    <source>
        <dbReference type="Pfam" id="PF01959"/>
    </source>
</evidence>
<keyword evidence="4" id="KW-0732">Signal</keyword>
<organism evidence="7 8">
    <name type="scientific">Ectocarpus siliculosus</name>
    <name type="common">Brown alga</name>
    <name type="synonym">Conferva siliculosa</name>
    <dbReference type="NCBI Taxonomy" id="2880"/>
    <lineage>
        <taxon>Eukaryota</taxon>
        <taxon>Sar</taxon>
        <taxon>Stramenopiles</taxon>
        <taxon>Ochrophyta</taxon>
        <taxon>PX clade</taxon>
        <taxon>Phaeophyceae</taxon>
        <taxon>Ectocarpales</taxon>
        <taxon>Ectocarpaceae</taxon>
        <taxon>Ectocarpus</taxon>
    </lineage>
</organism>
<dbReference type="PANTHER" id="PTHR33563:SF1">
    <property type="entry name" value="3-DEHYDROQUINATE SYNTHASE"/>
    <property type="match status" value="1"/>
</dbReference>
<keyword evidence="8" id="KW-1185">Reference proteome</keyword>
<dbReference type="InterPro" id="IPR056179">
    <property type="entry name" value="DHQS_C"/>
</dbReference>
<reference evidence="7 8" key="1">
    <citation type="journal article" date="2010" name="Nature">
        <title>The Ectocarpus genome and the independent evolution of multicellularity in brown algae.</title>
        <authorList>
            <person name="Cock J.M."/>
            <person name="Sterck L."/>
            <person name="Rouze P."/>
            <person name="Scornet D."/>
            <person name="Allen A.E."/>
            <person name="Amoutzias G."/>
            <person name="Anthouard V."/>
            <person name="Artiguenave F."/>
            <person name="Aury J.M."/>
            <person name="Badger J.H."/>
            <person name="Beszteri B."/>
            <person name="Billiau K."/>
            <person name="Bonnet E."/>
            <person name="Bothwell J.H."/>
            <person name="Bowler C."/>
            <person name="Boyen C."/>
            <person name="Brownlee C."/>
            <person name="Carrano C.J."/>
            <person name="Charrier B."/>
            <person name="Cho G.Y."/>
            <person name="Coelho S.M."/>
            <person name="Collen J."/>
            <person name="Corre E."/>
            <person name="Da Silva C."/>
            <person name="Delage L."/>
            <person name="Delaroque N."/>
            <person name="Dittami S.M."/>
            <person name="Doulbeau S."/>
            <person name="Elias M."/>
            <person name="Farnham G."/>
            <person name="Gachon C.M."/>
            <person name="Gschloessl B."/>
            <person name="Heesch S."/>
            <person name="Jabbari K."/>
            <person name="Jubin C."/>
            <person name="Kawai H."/>
            <person name="Kimura K."/>
            <person name="Kloareg B."/>
            <person name="Kupper F.C."/>
            <person name="Lang D."/>
            <person name="Le Bail A."/>
            <person name="Leblanc C."/>
            <person name="Lerouge P."/>
            <person name="Lohr M."/>
            <person name="Lopez P.J."/>
            <person name="Martens C."/>
            <person name="Maumus F."/>
            <person name="Michel G."/>
            <person name="Miranda-Saavedra D."/>
            <person name="Morales J."/>
            <person name="Moreau H."/>
            <person name="Motomura T."/>
            <person name="Nagasato C."/>
            <person name="Napoli C.A."/>
            <person name="Nelson D.R."/>
            <person name="Nyvall-Collen P."/>
            <person name="Peters A.F."/>
            <person name="Pommier C."/>
            <person name="Potin P."/>
            <person name="Poulain J."/>
            <person name="Quesneville H."/>
            <person name="Read B."/>
            <person name="Rensing S.A."/>
            <person name="Ritter A."/>
            <person name="Rousvoal S."/>
            <person name="Samanta M."/>
            <person name="Samson G."/>
            <person name="Schroeder D.C."/>
            <person name="Segurens B."/>
            <person name="Strittmatter M."/>
            <person name="Tonon T."/>
            <person name="Tregear J.W."/>
            <person name="Valentin K."/>
            <person name="von Dassow P."/>
            <person name="Yamagishi T."/>
            <person name="Van de Peer Y."/>
            <person name="Wincker P."/>
        </authorList>
    </citation>
    <scope>NUCLEOTIDE SEQUENCE [LARGE SCALE GENOMIC DNA]</scope>
    <source>
        <strain evidence="8">Ec32 / CCAP1310/4</strain>
    </source>
</reference>
<accession>D7G089</accession>
<name>D7G089_ECTSI</name>
<protein>
    <submittedName>
        <fullName evidence="7">Similar to 3-Dehydroquinate Synthase</fullName>
        <ecNumber evidence="7">4.2.3.4</ecNumber>
    </submittedName>
</protein>
<evidence type="ECO:0000256" key="3">
    <source>
        <dbReference type="SAM" id="MobiDB-lite"/>
    </source>
</evidence>
<feature type="region of interest" description="Disordered" evidence="3">
    <location>
        <begin position="418"/>
        <end position="450"/>
    </location>
</feature>
<dbReference type="Pfam" id="PF01959">
    <property type="entry name" value="DHQS"/>
    <property type="match status" value="1"/>
</dbReference>
<dbReference type="GO" id="GO:0009073">
    <property type="term" value="P:aromatic amino acid family biosynthetic process"/>
    <property type="evidence" value="ECO:0007669"/>
    <property type="project" value="UniProtKB-KW"/>
</dbReference>
<evidence type="ECO:0000313" key="7">
    <source>
        <dbReference type="EMBL" id="CBJ32971.1"/>
    </source>
</evidence>
<dbReference type="Pfam" id="PF26558">
    <property type="entry name" value="DHQS_2nd"/>
    <property type="match status" value="1"/>
</dbReference>
<dbReference type="GO" id="GO:0003856">
    <property type="term" value="F:3-dehydroquinate synthase activity"/>
    <property type="evidence" value="ECO:0007669"/>
    <property type="project" value="UniProtKB-EC"/>
</dbReference>
<feature type="domain" description="3-dehydroquinate synthase C-terminal" evidence="6">
    <location>
        <begin position="284"/>
        <end position="423"/>
    </location>
</feature>
<dbReference type="OrthoDB" id="3275at2759"/>
<evidence type="ECO:0000256" key="4">
    <source>
        <dbReference type="SAM" id="SignalP"/>
    </source>
</evidence>
<dbReference type="eggNOG" id="ENOG502QSUR">
    <property type="taxonomic scope" value="Eukaryota"/>
</dbReference>
<dbReference type="EC" id="4.2.3.4" evidence="7"/>
<dbReference type="STRING" id="2880.D7G089"/>
<feature type="chain" id="PRO_5003095651" evidence="4">
    <location>
        <begin position="31"/>
        <end position="483"/>
    </location>
</feature>
<sequence>MRDRPRSHMLSSSTPCVLMALAGVNHGVLGFVSQSIAPTTSVLSTCRACLRTCGTAAAAAGLSHPAAVRHAVKRRRFDSALGCASAATGTSRPLELWLDARGAKADGAVSESALFQDQADTVLRDDNTTGKLRSTSKRSLVVKDDGKLMDEKGTVVGASLEVTDPKSQSRALSLVGSVDWIQVTCSDWTMIPAENLVSAAGGTPTRIAVELSEPSQVQGAAFALQIGVDALLLGPDPDLWEAAVSAREQRGTDGPATGVLPAPADHGEGGAGGGLDVVALSTGRVTRTREGGVGDRVCVDLIQSLNAGEGMLVGSSAKMLALVHAETFETGFVPARPFRINAGPVHSYALLGDGSTKYLSELCAGDQVLVTNWKGESRKVAIGRLKVETRPMIMVEFQGEGGSTGQLFLQQAETVRLISPTQPETTAEKNSNESESEADSSGSGGGWVPLSVTDIEGGEDLLLREISRGTHVGRAIDAVVTET</sequence>
<dbReference type="EMBL" id="FN649760">
    <property type="protein sequence ID" value="CBJ32971.1"/>
    <property type="molecule type" value="Genomic_DNA"/>
</dbReference>
<dbReference type="InParanoid" id="D7G089"/>
<dbReference type="InterPro" id="IPR002812">
    <property type="entry name" value="DHQS"/>
</dbReference>
<dbReference type="AlphaFoldDB" id="D7G089"/>
<feature type="domain" description="3-dehydroquinate synthase N-terminal" evidence="5">
    <location>
        <begin position="96"/>
        <end position="235"/>
    </location>
</feature>
<evidence type="ECO:0000256" key="2">
    <source>
        <dbReference type="ARBA" id="ARBA00023141"/>
    </source>
</evidence>
<dbReference type="GO" id="GO:0016491">
    <property type="term" value="F:oxidoreductase activity"/>
    <property type="evidence" value="ECO:0007669"/>
    <property type="project" value="InterPro"/>
</dbReference>
<dbReference type="GO" id="GO:0008652">
    <property type="term" value="P:amino acid biosynthetic process"/>
    <property type="evidence" value="ECO:0007669"/>
    <property type="project" value="UniProtKB-KW"/>
</dbReference>
<dbReference type="InterPro" id="IPR030960">
    <property type="entry name" value="DHQS/DOIS_N"/>
</dbReference>
<keyword evidence="1" id="KW-0028">Amino-acid biosynthesis</keyword>
<evidence type="ECO:0000313" key="8">
    <source>
        <dbReference type="Proteomes" id="UP000002630"/>
    </source>
</evidence>
<proteinExistence type="predicted"/>
<dbReference type="PANTHER" id="PTHR33563">
    <property type="match status" value="1"/>
</dbReference>
<keyword evidence="7" id="KW-0456">Lyase</keyword>
<gene>
    <name evidence="7" type="ORF">Esi_0398_0021</name>
</gene>
<feature type="signal peptide" evidence="4">
    <location>
        <begin position="1"/>
        <end position="30"/>
    </location>
</feature>
<evidence type="ECO:0000256" key="1">
    <source>
        <dbReference type="ARBA" id="ARBA00022605"/>
    </source>
</evidence>